<dbReference type="InterPro" id="IPR006043">
    <property type="entry name" value="NCS2"/>
</dbReference>
<evidence type="ECO:0000256" key="3">
    <source>
        <dbReference type="ARBA" id="ARBA00022448"/>
    </source>
</evidence>
<evidence type="ECO:0000256" key="7">
    <source>
        <dbReference type="SAM" id="Phobius"/>
    </source>
</evidence>
<feature type="transmembrane region" description="Helical" evidence="7">
    <location>
        <begin position="155"/>
        <end position="173"/>
    </location>
</feature>
<dbReference type="OrthoDB" id="1641903at2759"/>
<feature type="transmembrane region" description="Helical" evidence="7">
    <location>
        <begin position="59"/>
        <end position="77"/>
    </location>
</feature>
<dbReference type="GO" id="GO:0005886">
    <property type="term" value="C:plasma membrane"/>
    <property type="evidence" value="ECO:0007669"/>
    <property type="project" value="TreeGrafter"/>
</dbReference>
<dbReference type="PANTHER" id="PTHR42810">
    <property type="entry name" value="PURINE PERMEASE C1399.01C-RELATED"/>
    <property type="match status" value="1"/>
</dbReference>
<dbReference type="AlphaFoldDB" id="A0A1X2HK00"/>
<dbReference type="Proteomes" id="UP000242180">
    <property type="component" value="Unassembled WGS sequence"/>
</dbReference>
<dbReference type="EMBL" id="MCGN01000003">
    <property type="protein sequence ID" value="ORY99377.1"/>
    <property type="molecule type" value="Genomic_DNA"/>
</dbReference>
<feature type="transmembrane region" description="Helical" evidence="7">
    <location>
        <begin position="121"/>
        <end position="143"/>
    </location>
</feature>
<organism evidence="8 9">
    <name type="scientific">Syncephalastrum racemosum</name>
    <name type="common">Filamentous fungus</name>
    <dbReference type="NCBI Taxonomy" id="13706"/>
    <lineage>
        <taxon>Eukaryota</taxon>
        <taxon>Fungi</taxon>
        <taxon>Fungi incertae sedis</taxon>
        <taxon>Mucoromycota</taxon>
        <taxon>Mucoromycotina</taxon>
        <taxon>Mucoromycetes</taxon>
        <taxon>Mucorales</taxon>
        <taxon>Syncephalastraceae</taxon>
        <taxon>Syncephalastrum</taxon>
    </lineage>
</organism>
<feature type="transmembrane region" description="Helical" evidence="7">
    <location>
        <begin position="371"/>
        <end position="389"/>
    </location>
</feature>
<comment type="caution">
    <text evidence="8">The sequence shown here is derived from an EMBL/GenBank/DDBJ whole genome shotgun (WGS) entry which is preliminary data.</text>
</comment>
<reference evidence="8 9" key="1">
    <citation type="submission" date="2016-07" db="EMBL/GenBank/DDBJ databases">
        <title>Pervasive Adenine N6-methylation of Active Genes in Fungi.</title>
        <authorList>
            <consortium name="DOE Joint Genome Institute"/>
            <person name="Mondo S.J."/>
            <person name="Dannebaum R.O."/>
            <person name="Kuo R.C."/>
            <person name="Labutti K."/>
            <person name="Haridas S."/>
            <person name="Kuo A."/>
            <person name="Salamov A."/>
            <person name="Ahrendt S.R."/>
            <person name="Lipzen A."/>
            <person name="Sullivan W."/>
            <person name="Andreopoulos W.B."/>
            <person name="Clum A."/>
            <person name="Lindquist E."/>
            <person name="Daum C."/>
            <person name="Ramamoorthy G.K."/>
            <person name="Gryganskyi A."/>
            <person name="Culley D."/>
            <person name="Magnuson J.K."/>
            <person name="James T.Y."/>
            <person name="O'Malley M.A."/>
            <person name="Stajich J.E."/>
            <person name="Spatafora J.W."/>
            <person name="Visel A."/>
            <person name="Grigoriev I.V."/>
        </authorList>
    </citation>
    <scope>NUCLEOTIDE SEQUENCE [LARGE SCALE GENOMIC DNA]</scope>
    <source>
        <strain evidence="8 9">NRRL 2496</strain>
    </source>
</reference>
<protein>
    <submittedName>
        <fullName evidence="8">Uracil-xanthine permease</fullName>
    </submittedName>
</protein>
<feature type="transmembrane region" description="Helical" evidence="7">
    <location>
        <begin position="234"/>
        <end position="251"/>
    </location>
</feature>
<keyword evidence="5 7" id="KW-1133">Transmembrane helix</keyword>
<accession>A0A1X2HK00</accession>
<evidence type="ECO:0000313" key="8">
    <source>
        <dbReference type="EMBL" id="ORY99377.1"/>
    </source>
</evidence>
<dbReference type="InParanoid" id="A0A1X2HK00"/>
<evidence type="ECO:0000256" key="4">
    <source>
        <dbReference type="ARBA" id="ARBA00022692"/>
    </source>
</evidence>
<gene>
    <name evidence="8" type="ORF">BCR43DRAFT_544886</name>
</gene>
<comment type="subcellular location">
    <subcellularLocation>
        <location evidence="1">Membrane</location>
        <topology evidence="1">Multi-pass membrane protein</topology>
    </subcellularLocation>
</comment>
<keyword evidence="9" id="KW-1185">Reference proteome</keyword>
<feature type="transmembrane region" description="Helical" evidence="7">
    <location>
        <begin position="272"/>
        <end position="293"/>
    </location>
</feature>
<evidence type="ECO:0000256" key="2">
    <source>
        <dbReference type="ARBA" id="ARBA00008821"/>
    </source>
</evidence>
<dbReference type="STRING" id="13706.A0A1X2HK00"/>
<dbReference type="Pfam" id="PF00860">
    <property type="entry name" value="Xan_ur_permease"/>
    <property type="match status" value="1"/>
</dbReference>
<keyword evidence="3" id="KW-0813">Transport</keyword>
<feature type="transmembrane region" description="Helical" evidence="7">
    <location>
        <begin position="337"/>
        <end position="359"/>
    </location>
</feature>
<dbReference type="PANTHER" id="PTHR42810:SF2">
    <property type="entry name" value="PURINE PERMEASE C1399.01C-RELATED"/>
    <property type="match status" value="1"/>
</dbReference>
<feature type="transmembrane region" description="Helical" evidence="7">
    <location>
        <begin position="185"/>
        <end position="206"/>
    </location>
</feature>
<feature type="transmembrane region" description="Helical" evidence="7">
    <location>
        <begin position="34"/>
        <end position="52"/>
    </location>
</feature>
<dbReference type="OMA" id="FGLCPKF"/>
<sequence length="436" mass="47121">MNYSGTVYIDERPQWHHCIAYGIQHALAMFSGTIVLPSLFFSGISTILFFIITGGRVPSYLGSSGSFISAVVATTGYDPSTTTDHMNHNIPVAQGALIVMSLIYVFVSVVVMLFGYKWVEFLMPPIVTGAIVTSIGIHLGYSAFTQATTTPFDTYMGLATVIITMLISVYAPWPSLRRMQVPSSILLGLLTGYVIHIICGVCGAGYPVDFSEVKSIEWVRGPVVSGPIVFDKKAISAIAPLVVVILAENMGHIKAISSMTDKPLEGYLGRAYLGDALATLMTACVGAAPMTTYAENIGVLSVTRVFSPLVILVAAIVAIILGLITKFGAVIRSIPNGVFGGTTFVLYSLIAITGIRIWVVNQINFTDPRNIYVGGVPLMLAAVMTTTTLQINDFQLDGIGCATFSSIILYQILRGYDGLKEYYQWTKEQVKKTRRS</sequence>
<dbReference type="GO" id="GO:0042907">
    <property type="term" value="F:xanthine transmembrane transporter activity"/>
    <property type="evidence" value="ECO:0007669"/>
    <property type="project" value="TreeGrafter"/>
</dbReference>
<feature type="transmembrane region" description="Helical" evidence="7">
    <location>
        <begin position="305"/>
        <end position="325"/>
    </location>
</feature>
<evidence type="ECO:0000256" key="1">
    <source>
        <dbReference type="ARBA" id="ARBA00004141"/>
    </source>
</evidence>
<evidence type="ECO:0000256" key="6">
    <source>
        <dbReference type="ARBA" id="ARBA00023136"/>
    </source>
</evidence>
<keyword evidence="6 7" id="KW-0472">Membrane</keyword>
<feature type="transmembrane region" description="Helical" evidence="7">
    <location>
        <begin position="92"/>
        <end position="114"/>
    </location>
</feature>
<proteinExistence type="inferred from homology"/>
<evidence type="ECO:0000256" key="5">
    <source>
        <dbReference type="ARBA" id="ARBA00022989"/>
    </source>
</evidence>
<comment type="similarity">
    <text evidence="2">Belongs to the nucleobase:cation symporter-2 (NCS2) (TC 2.A.40) family.</text>
</comment>
<keyword evidence="4 7" id="KW-0812">Transmembrane</keyword>
<name>A0A1X2HK00_SYNRA</name>
<evidence type="ECO:0000313" key="9">
    <source>
        <dbReference type="Proteomes" id="UP000242180"/>
    </source>
</evidence>